<dbReference type="Gene3D" id="1.20.1560.10">
    <property type="entry name" value="ABC transporter type 1, transmembrane domain"/>
    <property type="match status" value="1"/>
</dbReference>
<gene>
    <name evidence="10" type="primary">yfiC</name>
    <name evidence="10" type="ORF">GCM10007111_33270</name>
</gene>
<dbReference type="InterPro" id="IPR011527">
    <property type="entry name" value="ABC1_TM_dom"/>
</dbReference>
<comment type="subcellular location">
    <subcellularLocation>
        <location evidence="1">Cell membrane</location>
        <topology evidence="1">Multi-pass membrane protein</topology>
    </subcellularLocation>
</comment>
<dbReference type="SUPFAM" id="SSF90123">
    <property type="entry name" value="ABC transporter transmembrane region"/>
    <property type="match status" value="1"/>
</dbReference>
<evidence type="ECO:0000256" key="3">
    <source>
        <dbReference type="ARBA" id="ARBA00022741"/>
    </source>
</evidence>
<dbReference type="SUPFAM" id="SSF52540">
    <property type="entry name" value="P-loop containing nucleoside triphosphate hydrolases"/>
    <property type="match status" value="1"/>
</dbReference>
<dbReference type="InterPro" id="IPR017871">
    <property type="entry name" value="ABC_transporter-like_CS"/>
</dbReference>
<keyword evidence="5 7" id="KW-1133">Transmembrane helix</keyword>
<dbReference type="PANTHER" id="PTHR43394">
    <property type="entry name" value="ATP-DEPENDENT PERMEASE MDL1, MITOCHONDRIAL"/>
    <property type="match status" value="1"/>
</dbReference>
<evidence type="ECO:0000256" key="4">
    <source>
        <dbReference type="ARBA" id="ARBA00022840"/>
    </source>
</evidence>
<dbReference type="InterPro" id="IPR036640">
    <property type="entry name" value="ABC1_TM_sf"/>
</dbReference>
<dbReference type="Pfam" id="PF00005">
    <property type="entry name" value="ABC_tran"/>
    <property type="match status" value="1"/>
</dbReference>
<feature type="domain" description="ABC transmembrane type-1" evidence="9">
    <location>
        <begin position="50"/>
        <end position="332"/>
    </location>
</feature>
<evidence type="ECO:0000313" key="11">
    <source>
        <dbReference type="Proteomes" id="UP000634435"/>
    </source>
</evidence>
<name>A0ABQ2DQK6_9BACI</name>
<feature type="transmembrane region" description="Helical" evidence="7">
    <location>
        <begin position="191"/>
        <end position="208"/>
    </location>
</feature>
<dbReference type="Proteomes" id="UP000634435">
    <property type="component" value="Unassembled WGS sequence"/>
</dbReference>
<keyword evidence="6 7" id="KW-0472">Membrane</keyword>
<feature type="domain" description="ABC transporter" evidence="8">
    <location>
        <begin position="366"/>
        <end position="599"/>
    </location>
</feature>
<dbReference type="PROSITE" id="PS50929">
    <property type="entry name" value="ABC_TM1F"/>
    <property type="match status" value="1"/>
</dbReference>
<dbReference type="InterPro" id="IPR039421">
    <property type="entry name" value="Type_1_exporter"/>
</dbReference>
<feature type="transmembrane region" description="Helical" evidence="7">
    <location>
        <begin position="49"/>
        <end position="74"/>
    </location>
</feature>
<sequence length="607" mass="68507">MSSNSLKQPFQYEKIPIDSIHVDKKKRAKDTTGTVKRIWSYLAREKMKLVLVILMVIASSGLSLLGPFMIGMAIDDFIVTKETAGLTTLLIWLVVIYLGHSLSVFLQNYWMIGIAQQTVFSLRSELFSQFHRLPIAYFDQHQHGELMSRITNDIDNVNNTLNQSVIQIFSSVLTLIGTIGVMIYLSPLLTLVTMTIIPVMFLGIRWITKRTGPLYKLQQRNLGEVNGYVEEIVSGQHIVKTFSQENRVMREFEQRNKDLNHVGFWALTISGFIPKVMNMLNFLSFGLIALVGGLLAIKGFVTVGVIVIFTEYARQFTRPLNELSNQFNILLSAVAGAERVFRVIDEKQEETDEEDAKELHSITGHIIFDHVYFGYEDTAILKGISFEANPGETVALVGHTGAGKTTIINLLARFYNYDEGDIRIDGTSLKSIKRANLRQHMAFVLQDAFLFHATIRENIRYGKLAATDQEVMQAAKNANAHEFIEKLPNGYDTMLDQSGSGISQGQKQLLTIARALLAEPTILILDEATSNIDTITELKIQEALKRLMEGRTSFVIAHRLNTIQEADHIIMLEHGEIIEQGNHHQLLAQQGQYYQLNQNQMQQSKAN</sequence>
<keyword evidence="3" id="KW-0547">Nucleotide-binding</keyword>
<dbReference type="RefSeq" id="WP_188943835.1">
    <property type="nucleotide sequence ID" value="NZ_BMPN01000006.1"/>
</dbReference>
<evidence type="ECO:0000259" key="9">
    <source>
        <dbReference type="PROSITE" id="PS50929"/>
    </source>
</evidence>
<reference evidence="11" key="1">
    <citation type="journal article" date="2019" name="Int. J. Syst. Evol. Microbiol.">
        <title>The Global Catalogue of Microorganisms (GCM) 10K type strain sequencing project: providing services to taxonomists for standard genome sequencing and annotation.</title>
        <authorList>
            <consortium name="The Broad Institute Genomics Platform"/>
            <consortium name="The Broad Institute Genome Sequencing Center for Infectious Disease"/>
            <person name="Wu L."/>
            <person name="Ma J."/>
        </authorList>
    </citation>
    <scope>NUCLEOTIDE SEQUENCE [LARGE SCALE GENOMIC DNA]</scope>
    <source>
        <strain evidence="11">JCM 30071</strain>
    </source>
</reference>
<evidence type="ECO:0000256" key="6">
    <source>
        <dbReference type="ARBA" id="ARBA00023136"/>
    </source>
</evidence>
<dbReference type="SMART" id="SM00382">
    <property type="entry name" value="AAA"/>
    <property type="match status" value="1"/>
</dbReference>
<feature type="transmembrane region" description="Helical" evidence="7">
    <location>
        <begin position="165"/>
        <end position="185"/>
    </location>
</feature>
<keyword evidence="2 7" id="KW-0812">Transmembrane</keyword>
<dbReference type="PANTHER" id="PTHR43394:SF1">
    <property type="entry name" value="ATP-BINDING CASSETTE SUB-FAMILY B MEMBER 10, MITOCHONDRIAL"/>
    <property type="match status" value="1"/>
</dbReference>
<feature type="transmembrane region" description="Helical" evidence="7">
    <location>
        <begin position="86"/>
        <end position="106"/>
    </location>
</feature>
<dbReference type="PROSITE" id="PS50893">
    <property type="entry name" value="ABC_TRANSPORTER_2"/>
    <property type="match status" value="1"/>
</dbReference>
<dbReference type="InterPro" id="IPR003593">
    <property type="entry name" value="AAA+_ATPase"/>
</dbReference>
<proteinExistence type="predicted"/>
<evidence type="ECO:0000256" key="5">
    <source>
        <dbReference type="ARBA" id="ARBA00022989"/>
    </source>
</evidence>
<dbReference type="Pfam" id="PF00664">
    <property type="entry name" value="ABC_membrane"/>
    <property type="match status" value="1"/>
</dbReference>
<dbReference type="InterPro" id="IPR027417">
    <property type="entry name" value="P-loop_NTPase"/>
</dbReference>
<evidence type="ECO:0000259" key="8">
    <source>
        <dbReference type="PROSITE" id="PS50893"/>
    </source>
</evidence>
<dbReference type="Gene3D" id="3.40.50.300">
    <property type="entry name" value="P-loop containing nucleotide triphosphate hydrolases"/>
    <property type="match status" value="1"/>
</dbReference>
<dbReference type="CDD" id="cd18547">
    <property type="entry name" value="ABC_6TM_Tm288_like"/>
    <property type="match status" value="1"/>
</dbReference>
<evidence type="ECO:0000256" key="2">
    <source>
        <dbReference type="ARBA" id="ARBA00022692"/>
    </source>
</evidence>
<dbReference type="EMBL" id="BMPN01000006">
    <property type="protein sequence ID" value="GGJ68927.1"/>
    <property type="molecule type" value="Genomic_DNA"/>
</dbReference>
<comment type="caution">
    <text evidence="10">The sequence shown here is derived from an EMBL/GenBank/DDBJ whole genome shotgun (WGS) entry which is preliminary data.</text>
</comment>
<dbReference type="PROSITE" id="PS00211">
    <property type="entry name" value="ABC_TRANSPORTER_1"/>
    <property type="match status" value="1"/>
</dbReference>
<evidence type="ECO:0000313" key="10">
    <source>
        <dbReference type="EMBL" id="GGJ68927.1"/>
    </source>
</evidence>
<feature type="transmembrane region" description="Helical" evidence="7">
    <location>
        <begin position="259"/>
        <end position="277"/>
    </location>
</feature>
<organism evidence="10 11">
    <name type="scientific">Virgibacillus kapii</name>
    <dbReference type="NCBI Taxonomy" id="1638645"/>
    <lineage>
        <taxon>Bacteria</taxon>
        <taxon>Bacillati</taxon>
        <taxon>Bacillota</taxon>
        <taxon>Bacilli</taxon>
        <taxon>Bacillales</taxon>
        <taxon>Bacillaceae</taxon>
        <taxon>Virgibacillus</taxon>
    </lineage>
</organism>
<dbReference type="InterPro" id="IPR003439">
    <property type="entry name" value="ABC_transporter-like_ATP-bd"/>
</dbReference>
<keyword evidence="11" id="KW-1185">Reference proteome</keyword>
<keyword evidence="4 10" id="KW-0067">ATP-binding</keyword>
<dbReference type="CDD" id="cd03254">
    <property type="entry name" value="ABCC_Glucan_exporter_like"/>
    <property type="match status" value="1"/>
</dbReference>
<dbReference type="GO" id="GO:0005524">
    <property type="term" value="F:ATP binding"/>
    <property type="evidence" value="ECO:0007669"/>
    <property type="project" value="UniProtKB-KW"/>
</dbReference>
<evidence type="ECO:0000256" key="7">
    <source>
        <dbReference type="SAM" id="Phobius"/>
    </source>
</evidence>
<accession>A0ABQ2DQK6</accession>
<evidence type="ECO:0000256" key="1">
    <source>
        <dbReference type="ARBA" id="ARBA00004651"/>
    </source>
</evidence>
<feature type="transmembrane region" description="Helical" evidence="7">
    <location>
        <begin position="283"/>
        <end position="309"/>
    </location>
</feature>
<protein>
    <submittedName>
        <fullName evidence="10">ABC transporter ATP-binding protein YfiC</fullName>
    </submittedName>
</protein>